<sequence length="92" mass="10197">ILGRSILQTLTSDPQWCTIHALSHRSPSDSKSSKVHHAKIDLLAAPETLAMQLKGAEVKIQAEYLFFCAYLQRGDEADMEKVNATATARQDQ</sequence>
<feature type="non-terminal residue" evidence="1">
    <location>
        <position position="1"/>
    </location>
</feature>
<keyword evidence="2" id="KW-1185">Reference proteome</keyword>
<evidence type="ECO:0000313" key="2">
    <source>
        <dbReference type="Proteomes" id="UP000266188"/>
    </source>
</evidence>
<dbReference type="Gene3D" id="3.40.50.720">
    <property type="entry name" value="NAD(P)-binding Rossmann-like Domain"/>
    <property type="match status" value="1"/>
</dbReference>
<dbReference type="AlphaFoldDB" id="A0A3A2ZDI6"/>
<dbReference type="STRING" id="2070753.A0A3A2ZDI6"/>
<dbReference type="EMBL" id="MVGC01001012">
    <property type="protein sequence ID" value="RJE17404.1"/>
    <property type="molecule type" value="Genomic_DNA"/>
</dbReference>
<name>A0A3A2ZDI6_9EURO</name>
<comment type="caution">
    <text evidence="1">The sequence shown here is derived from an EMBL/GenBank/DDBJ whole genome shotgun (WGS) entry which is preliminary data.</text>
</comment>
<dbReference type="OrthoDB" id="1731983at2759"/>
<reference evidence="2" key="1">
    <citation type="submission" date="2017-02" db="EMBL/GenBank/DDBJ databases">
        <authorList>
            <person name="Tafer H."/>
            <person name="Lopandic K."/>
        </authorList>
    </citation>
    <scope>NUCLEOTIDE SEQUENCE [LARGE SCALE GENOMIC DNA]</scope>
    <source>
        <strain evidence="2">CBS 366.77</strain>
    </source>
</reference>
<protein>
    <submittedName>
        <fullName evidence="1">Uncharacterized protein</fullName>
    </submittedName>
</protein>
<evidence type="ECO:0000313" key="1">
    <source>
        <dbReference type="EMBL" id="RJE17404.1"/>
    </source>
</evidence>
<dbReference type="Proteomes" id="UP000266188">
    <property type="component" value="Unassembled WGS sequence"/>
</dbReference>
<accession>A0A3A2ZDI6</accession>
<organism evidence="1 2">
    <name type="scientific">Aspergillus sclerotialis</name>
    <dbReference type="NCBI Taxonomy" id="2070753"/>
    <lineage>
        <taxon>Eukaryota</taxon>
        <taxon>Fungi</taxon>
        <taxon>Dikarya</taxon>
        <taxon>Ascomycota</taxon>
        <taxon>Pezizomycotina</taxon>
        <taxon>Eurotiomycetes</taxon>
        <taxon>Eurotiomycetidae</taxon>
        <taxon>Eurotiales</taxon>
        <taxon>Aspergillaceae</taxon>
        <taxon>Aspergillus</taxon>
        <taxon>Aspergillus subgen. Polypaecilum</taxon>
    </lineage>
</organism>
<gene>
    <name evidence="1" type="ORF">PHISCL_10258</name>
</gene>
<proteinExistence type="predicted"/>